<accession>A0A399EIN0</accession>
<evidence type="ECO:0000313" key="2">
    <source>
        <dbReference type="Proteomes" id="UP000265800"/>
    </source>
</evidence>
<dbReference type="Pfam" id="PF06262">
    <property type="entry name" value="Zincin_1"/>
    <property type="match status" value="1"/>
</dbReference>
<reference evidence="1 2" key="1">
    <citation type="submission" date="2018-08" db="EMBL/GenBank/DDBJ databases">
        <title>Meiothermus luteus KCTC 52599 genome sequencing project.</title>
        <authorList>
            <person name="Da Costa M.S."/>
            <person name="Albuquerque L."/>
            <person name="Raposo P."/>
            <person name="Froufe H.J.C."/>
            <person name="Barroso C.S."/>
            <person name="Egas C."/>
        </authorList>
    </citation>
    <scope>NUCLEOTIDE SEQUENCE [LARGE SCALE GENOMIC DNA]</scope>
    <source>
        <strain evidence="1 2">KCTC 52599</strain>
    </source>
</reference>
<dbReference type="InterPro" id="IPR038555">
    <property type="entry name" value="Zincin_1_sf"/>
</dbReference>
<proteinExistence type="predicted"/>
<dbReference type="Proteomes" id="UP000265800">
    <property type="component" value="Unassembled WGS sequence"/>
</dbReference>
<evidence type="ECO:0000313" key="1">
    <source>
        <dbReference type="EMBL" id="RIH83283.1"/>
    </source>
</evidence>
<protein>
    <submittedName>
        <fullName evidence="1">Zincin-like metallopeptidase</fullName>
    </submittedName>
</protein>
<organism evidence="1 2">
    <name type="scientific">Meiothermus luteus</name>
    <dbReference type="NCBI Taxonomy" id="2026184"/>
    <lineage>
        <taxon>Bacteria</taxon>
        <taxon>Thermotogati</taxon>
        <taxon>Deinococcota</taxon>
        <taxon>Deinococci</taxon>
        <taxon>Thermales</taxon>
        <taxon>Thermaceae</taxon>
        <taxon>Meiothermus</taxon>
    </lineage>
</organism>
<dbReference type="EMBL" id="QWKZ01000084">
    <property type="protein sequence ID" value="RIH83283.1"/>
    <property type="molecule type" value="Genomic_DNA"/>
</dbReference>
<dbReference type="RefSeq" id="WP_119360790.1">
    <property type="nucleotide sequence ID" value="NZ_QWKZ01000084.1"/>
</dbReference>
<dbReference type="OrthoDB" id="32563at2"/>
<keyword evidence="2" id="KW-1185">Reference proteome</keyword>
<dbReference type="SUPFAM" id="SSF55486">
    <property type="entry name" value="Metalloproteases ('zincins'), catalytic domain"/>
    <property type="match status" value="1"/>
</dbReference>
<sequence>MTYEAFVETAERLWAEIPEEFKRGLQGLHILEEARPDPEEPGLLRLGEYHDPGFPSVLGGFEGIGRHIALFYGSFAALAAEEPGFDWEEEIWETLLHELRHHLESLAWRNDLVREDLEFLRRYRRQS</sequence>
<name>A0A399EIN0_9DEIN</name>
<gene>
    <name evidence="1" type="ORF">Mlute_02250</name>
</gene>
<dbReference type="AlphaFoldDB" id="A0A399EIN0"/>
<dbReference type="InterPro" id="IPR010428">
    <property type="entry name" value="Zincin_1"/>
</dbReference>
<dbReference type="Gene3D" id="3.30.2010.20">
    <property type="match status" value="1"/>
</dbReference>
<comment type="caution">
    <text evidence="1">The sequence shown here is derived from an EMBL/GenBank/DDBJ whole genome shotgun (WGS) entry which is preliminary data.</text>
</comment>